<dbReference type="SUPFAM" id="SSF48371">
    <property type="entry name" value="ARM repeat"/>
    <property type="match status" value="1"/>
</dbReference>
<feature type="non-terminal residue" evidence="2">
    <location>
        <position position="101"/>
    </location>
</feature>
<dbReference type="InterPro" id="IPR013598">
    <property type="entry name" value="Exportin-1/Importin-b-like"/>
</dbReference>
<dbReference type="OrthoDB" id="435593at2759"/>
<evidence type="ECO:0000313" key="2">
    <source>
        <dbReference type="EMBL" id="KFM82504.1"/>
    </source>
</evidence>
<gene>
    <name evidence="2" type="ORF">X975_06790</name>
</gene>
<dbReference type="GO" id="GO:0006606">
    <property type="term" value="P:protein import into nucleus"/>
    <property type="evidence" value="ECO:0007669"/>
    <property type="project" value="TreeGrafter"/>
</dbReference>
<feature type="domain" description="Exportin-1/Importin-beta-like" evidence="1">
    <location>
        <begin position="37"/>
        <end position="96"/>
    </location>
</feature>
<dbReference type="InterPro" id="IPR011989">
    <property type="entry name" value="ARM-like"/>
</dbReference>
<keyword evidence="3" id="KW-1185">Reference proteome</keyword>
<reference evidence="2 3" key="1">
    <citation type="submission" date="2013-11" db="EMBL/GenBank/DDBJ databases">
        <title>Genome sequencing of Stegodyphus mimosarum.</title>
        <authorList>
            <person name="Bechsgaard J."/>
        </authorList>
    </citation>
    <scope>NUCLEOTIDE SEQUENCE [LARGE SCALE GENOMIC DNA]</scope>
</reference>
<dbReference type="AlphaFoldDB" id="A0A087UYR5"/>
<dbReference type="Proteomes" id="UP000054359">
    <property type="component" value="Unassembled WGS sequence"/>
</dbReference>
<dbReference type="InterPro" id="IPR051345">
    <property type="entry name" value="Importin_beta-like_NTR"/>
</dbReference>
<protein>
    <submittedName>
        <fullName evidence="2">Transportin-3</fullName>
    </submittedName>
</protein>
<sequence>MRTKIQFSFHELPVESHSSLRDSLLNHISHVTSETSPVILTQLCLALADLALQMVAWKTPVQDVIERFASSAQHISTLLEILTVLPEEINSRHLRLGANRR</sequence>
<dbReference type="Pfam" id="PF08389">
    <property type="entry name" value="Xpo1"/>
    <property type="match status" value="1"/>
</dbReference>
<dbReference type="EMBL" id="KK122328">
    <property type="protein sequence ID" value="KFM82504.1"/>
    <property type="molecule type" value="Genomic_DNA"/>
</dbReference>
<dbReference type="PANTHER" id="PTHR12363:SF42">
    <property type="entry name" value="TRANSPORTIN-3"/>
    <property type="match status" value="1"/>
</dbReference>
<proteinExistence type="predicted"/>
<evidence type="ECO:0000259" key="1">
    <source>
        <dbReference type="Pfam" id="PF08389"/>
    </source>
</evidence>
<dbReference type="PANTHER" id="PTHR12363">
    <property type="entry name" value="TRANSPORTIN 3 AND IMPORTIN 13"/>
    <property type="match status" value="1"/>
</dbReference>
<dbReference type="GO" id="GO:0005737">
    <property type="term" value="C:cytoplasm"/>
    <property type="evidence" value="ECO:0007669"/>
    <property type="project" value="TreeGrafter"/>
</dbReference>
<name>A0A087UYR5_STEMI</name>
<dbReference type="InterPro" id="IPR016024">
    <property type="entry name" value="ARM-type_fold"/>
</dbReference>
<dbReference type="Gene3D" id="1.25.10.10">
    <property type="entry name" value="Leucine-rich Repeat Variant"/>
    <property type="match status" value="1"/>
</dbReference>
<organism evidence="2 3">
    <name type="scientific">Stegodyphus mimosarum</name>
    <name type="common">African social velvet spider</name>
    <dbReference type="NCBI Taxonomy" id="407821"/>
    <lineage>
        <taxon>Eukaryota</taxon>
        <taxon>Metazoa</taxon>
        <taxon>Ecdysozoa</taxon>
        <taxon>Arthropoda</taxon>
        <taxon>Chelicerata</taxon>
        <taxon>Arachnida</taxon>
        <taxon>Araneae</taxon>
        <taxon>Araneomorphae</taxon>
        <taxon>Entelegynae</taxon>
        <taxon>Eresoidea</taxon>
        <taxon>Eresidae</taxon>
        <taxon>Stegodyphus</taxon>
    </lineage>
</organism>
<evidence type="ECO:0000313" key="3">
    <source>
        <dbReference type="Proteomes" id="UP000054359"/>
    </source>
</evidence>
<dbReference type="STRING" id="407821.A0A087UYR5"/>
<dbReference type="OMA" id="NTANLWP"/>
<accession>A0A087UYR5</accession>